<dbReference type="Pfam" id="PF08704">
    <property type="entry name" value="GCD14"/>
    <property type="match status" value="1"/>
</dbReference>
<dbReference type="InterPro" id="IPR014816">
    <property type="entry name" value="tRNA_MeTrfase_Gcd14"/>
</dbReference>
<keyword evidence="4 8" id="KW-0949">S-adenosyl-L-methionine</keyword>
<name>A0ABM0JAJ2_APLCA</name>
<evidence type="ECO:0000256" key="6">
    <source>
        <dbReference type="ARBA" id="ARBA00023242"/>
    </source>
</evidence>
<evidence type="ECO:0000256" key="1">
    <source>
        <dbReference type="ARBA" id="ARBA00004123"/>
    </source>
</evidence>
<evidence type="ECO:0000259" key="10">
    <source>
        <dbReference type="Pfam" id="PF08704"/>
    </source>
</evidence>
<evidence type="ECO:0000256" key="4">
    <source>
        <dbReference type="ARBA" id="ARBA00022691"/>
    </source>
</evidence>
<evidence type="ECO:0000313" key="11">
    <source>
        <dbReference type="Proteomes" id="UP000694888"/>
    </source>
</evidence>
<sequence length="346" mass="38148">MSFNRMKEKVEYGDTVLVHVGFDNMLPFIVQKGVTHQTKFGAVRHDKLIGKKYGTKFQCPRGWVYIMHPTPELWTLSLPHRTQILYTTDISMVIFQLDLKPGSVVVEAGTGSGSLSHAILRTIQPSGHLHTFEFHEERSMKAREEFEDHGLSQFVTVTHRDVCGDGFQLEGVADAVFLDLPRPWECVGSAKKAMKTEGGRICTFSPCIEQVQRSCEELSKHGFSEISTMECLLRNYNIQFAKLQNMNFGDDDAEDSKTSVKDAEDPSATSPVKGDGDSGKNGSDDCTPAKVAKQEPEVTTPKSSNPKSKTTAGSSEVSSYCFTSAVPALPMQGHTGFLTFASLLTH</sequence>
<dbReference type="InterPro" id="IPR049470">
    <property type="entry name" value="TRM61_C"/>
</dbReference>
<dbReference type="Proteomes" id="UP000694888">
    <property type="component" value="Unplaced"/>
</dbReference>
<dbReference type="SUPFAM" id="SSF53335">
    <property type="entry name" value="S-adenosyl-L-methionine-dependent methyltransferases"/>
    <property type="match status" value="1"/>
</dbReference>
<comment type="subcellular location">
    <subcellularLocation>
        <location evidence="1 8">Nucleus</location>
    </subcellularLocation>
</comment>
<evidence type="ECO:0000256" key="9">
    <source>
        <dbReference type="SAM" id="MobiDB-lite"/>
    </source>
</evidence>
<evidence type="ECO:0000256" key="2">
    <source>
        <dbReference type="ARBA" id="ARBA00022603"/>
    </source>
</evidence>
<evidence type="ECO:0000256" key="7">
    <source>
        <dbReference type="ARBA" id="ARBA00048481"/>
    </source>
</evidence>
<dbReference type="PANTHER" id="PTHR12133">
    <property type="entry name" value="TRNA (ADENINE(58)-N(1))-METHYLTRANSFERASE"/>
    <property type="match status" value="1"/>
</dbReference>
<keyword evidence="5 8" id="KW-0819">tRNA processing</keyword>
<keyword evidence="6 8" id="KW-0539">Nucleus</keyword>
<feature type="region of interest" description="Disordered" evidence="9">
    <location>
        <begin position="251"/>
        <end position="316"/>
    </location>
</feature>
<feature type="compositionally biased region" description="Polar residues" evidence="9">
    <location>
        <begin position="300"/>
        <end position="316"/>
    </location>
</feature>
<dbReference type="EC" id="2.1.1.220" evidence="8"/>
<evidence type="ECO:0000256" key="8">
    <source>
        <dbReference type="PIRNR" id="PIRNR017269"/>
    </source>
</evidence>
<dbReference type="PANTHER" id="PTHR12133:SF2">
    <property type="entry name" value="TRNA (ADENINE(58)-N(1))-METHYLTRANSFERASE CATALYTIC SUBUNIT TRMT61A"/>
    <property type="match status" value="1"/>
</dbReference>
<evidence type="ECO:0000256" key="3">
    <source>
        <dbReference type="ARBA" id="ARBA00022679"/>
    </source>
</evidence>
<comment type="catalytic activity">
    <reaction evidence="8">
        <text>adenosine(58) in tRNA + S-adenosyl-L-methionine = N(1)-methyladenosine(58) in tRNA + S-adenosyl-L-homocysteine + H(+)</text>
        <dbReference type="Rhea" id="RHEA:43152"/>
        <dbReference type="Rhea" id="RHEA-COMP:10365"/>
        <dbReference type="Rhea" id="RHEA-COMP:10366"/>
        <dbReference type="ChEBI" id="CHEBI:15378"/>
        <dbReference type="ChEBI" id="CHEBI:57856"/>
        <dbReference type="ChEBI" id="CHEBI:59789"/>
        <dbReference type="ChEBI" id="CHEBI:74411"/>
        <dbReference type="ChEBI" id="CHEBI:74491"/>
        <dbReference type="EC" id="2.1.1.220"/>
    </reaction>
</comment>
<organism evidence="11 12">
    <name type="scientific">Aplysia californica</name>
    <name type="common">California sea hare</name>
    <dbReference type="NCBI Taxonomy" id="6500"/>
    <lineage>
        <taxon>Eukaryota</taxon>
        <taxon>Metazoa</taxon>
        <taxon>Spiralia</taxon>
        <taxon>Lophotrochozoa</taxon>
        <taxon>Mollusca</taxon>
        <taxon>Gastropoda</taxon>
        <taxon>Heterobranchia</taxon>
        <taxon>Euthyneura</taxon>
        <taxon>Tectipleura</taxon>
        <taxon>Aplysiida</taxon>
        <taxon>Aplysioidea</taxon>
        <taxon>Aplysiidae</taxon>
        <taxon>Aplysia</taxon>
    </lineage>
</organism>
<comment type="similarity">
    <text evidence="8">Belongs to the class I-like SAM-binding methyltransferase superfamily. TRM61 family.</text>
</comment>
<dbReference type="Gene3D" id="3.40.50.150">
    <property type="entry name" value="Vaccinia Virus protein VP39"/>
    <property type="match status" value="1"/>
</dbReference>
<dbReference type="GeneID" id="101849171"/>
<reference evidence="12" key="1">
    <citation type="submission" date="2025-08" db="UniProtKB">
        <authorList>
            <consortium name="RefSeq"/>
        </authorList>
    </citation>
    <scope>IDENTIFICATION</scope>
</reference>
<gene>
    <name evidence="12" type="primary">LOC101849171</name>
</gene>
<keyword evidence="2 8" id="KW-0489">Methyltransferase</keyword>
<comment type="catalytic activity">
    <reaction evidence="7">
        <text>an adenosine in mRNA + S-adenosyl-L-methionine = an N(1)-methyladenosine in mRNA + S-adenosyl-L-homocysteine + H(+)</text>
        <dbReference type="Rhea" id="RHEA:55392"/>
        <dbReference type="Rhea" id="RHEA-COMP:12414"/>
        <dbReference type="Rhea" id="RHEA-COMP:12415"/>
        <dbReference type="ChEBI" id="CHEBI:15378"/>
        <dbReference type="ChEBI" id="CHEBI:57856"/>
        <dbReference type="ChEBI" id="CHEBI:59789"/>
        <dbReference type="ChEBI" id="CHEBI:74411"/>
        <dbReference type="ChEBI" id="CHEBI:74491"/>
    </reaction>
</comment>
<comment type="function">
    <text evidence="8">Catalytic subunit of tRNA (adenine-N(1)-)-methyltransferase, which catalyzes the formation of N(1)-methyladenine at position 58 (m1A58) in initiator methionyl-tRNA.</text>
</comment>
<evidence type="ECO:0000313" key="12">
    <source>
        <dbReference type="RefSeq" id="XP_005089200.1"/>
    </source>
</evidence>
<keyword evidence="3 8" id="KW-0808">Transferase</keyword>
<accession>A0ABM0JAJ2</accession>
<dbReference type="RefSeq" id="XP_005089200.1">
    <property type="nucleotide sequence ID" value="XM_005089143.3"/>
</dbReference>
<keyword evidence="11" id="KW-1185">Reference proteome</keyword>
<dbReference type="PIRSF" id="PIRSF017269">
    <property type="entry name" value="GCD14"/>
    <property type="match status" value="1"/>
</dbReference>
<evidence type="ECO:0000256" key="5">
    <source>
        <dbReference type="ARBA" id="ARBA00022694"/>
    </source>
</evidence>
<dbReference type="InterPro" id="IPR029063">
    <property type="entry name" value="SAM-dependent_MTases_sf"/>
</dbReference>
<feature type="compositionally biased region" description="Basic and acidic residues" evidence="9">
    <location>
        <begin position="255"/>
        <end position="264"/>
    </location>
</feature>
<feature type="domain" description="tRNA (adenine(58)-N(1))-methyltransferase catalytic subunit TRM61 C-terminal" evidence="10">
    <location>
        <begin position="62"/>
        <end position="342"/>
    </location>
</feature>
<dbReference type="PROSITE" id="PS51620">
    <property type="entry name" value="SAM_TRM61"/>
    <property type="match status" value="1"/>
</dbReference>
<dbReference type="Gene3D" id="3.10.330.20">
    <property type="match status" value="1"/>
</dbReference>
<protein>
    <recommendedName>
        <fullName evidence="8">tRNA (adenine(58)-N(1))-methyltransferase catalytic subunit TRMT61A</fullName>
        <ecNumber evidence="8">2.1.1.220</ecNumber>
    </recommendedName>
</protein>
<proteinExistence type="inferred from homology"/>